<reference evidence="6 7" key="1">
    <citation type="submission" date="2018-09" db="EMBL/GenBank/DDBJ databases">
        <authorList>
            <person name="Zhu H."/>
        </authorList>
    </citation>
    <scope>NUCLEOTIDE SEQUENCE [LARGE SCALE GENOMIC DNA]</scope>
    <source>
        <strain evidence="6 7">K2R01-6</strain>
    </source>
</reference>
<accession>A0A418WSI1</accession>
<dbReference type="Proteomes" id="UP000286100">
    <property type="component" value="Unassembled WGS sequence"/>
</dbReference>
<feature type="transmembrane region" description="Helical" evidence="5">
    <location>
        <begin position="20"/>
        <end position="41"/>
    </location>
</feature>
<keyword evidence="2 5" id="KW-0812">Transmembrane</keyword>
<evidence type="ECO:0000256" key="5">
    <source>
        <dbReference type="SAM" id="Phobius"/>
    </source>
</evidence>
<evidence type="ECO:0000256" key="4">
    <source>
        <dbReference type="ARBA" id="ARBA00023136"/>
    </source>
</evidence>
<proteinExistence type="predicted"/>
<dbReference type="InterPro" id="IPR059112">
    <property type="entry name" value="CysZ/EI24"/>
</dbReference>
<dbReference type="AlphaFoldDB" id="A0A418WSI1"/>
<dbReference type="OrthoDB" id="5421146at2"/>
<evidence type="ECO:0000313" key="7">
    <source>
        <dbReference type="Proteomes" id="UP000286100"/>
    </source>
</evidence>
<keyword evidence="3 5" id="KW-1133">Transmembrane helix</keyword>
<gene>
    <name evidence="6" type="ORF">D3876_04190</name>
</gene>
<sequence length="224" mass="23715">MIRAFTLSLGQLFDPAILKVLAKVVALTLILFAVLGAVLWWSAGALAAHYGWAQWSDWAEAAAVVVALIAGWLLFRVVAIAVLGLFADAVVEAVERRDYPQAVAGARAPGLVRSAQLGLASAARALLFNLLALPLYLILLVTGVGTVALFAGVNALLLGRDLGEMVAVRHLSTPATRDWLRTTRASRFMLGLVVTGLFVVPVANLFAPILGAAMATHLFHGRKS</sequence>
<evidence type="ECO:0000256" key="1">
    <source>
        <dbReference type="ARBA" id="ARBA00004141"/>
    </source>
</evidence>
<feature type="transmembrane region" description="Helical" evidence="5">
    <location>
        <begin position="61"/>
        <end position="87"/>
    </location>
</feature>
<evidence type="ECO:0000256" key="3">
    <source>
        <dbReference type="ARBA" id="ARBA00022989"/>
    </source>
</evidence>
<feature type="transmembrane region" description="Helical" evidence="5">
    <location>
        <begin position="188"/>
        <end position="215"/>
    </location>
</feature>
<dbReference type="RefSeq" id="WP_119761017.1">
    <property type="nucleotide sequence ID" value="NZ_QYUM01000002.1"/>
</dbReference>
<evidence type="ECO:0000256" key="2">
    <source>
        <dbReference type="ARBA" id="ARBA00022692"/>
    </source>
</evidence>
<name>A0A418WSI1_9SPHN</name>
<dbReference type="Pfam" id="PF07264">
    <property type="entry name" value="EI24"/>
    <property type="match status" value="1"/>
</dbReference>
<evidence type="ECO:0008006" key="8">
    <source>
        <dbReference type="Google" id="ProtNLM"/>
    </source>
</evidence>
<organism evidence="6 7">
    <name type="scientific">Sphingomonas cavernae</name>
    <dbReference type="NCBI Taxonomy" id="2320861"/>
    <lineage>
        <taxon>Bacteria</taxon>
        <taxon>Pseudomonadati</taxon>
        <taxon>Pseudomonadota</taxon>
        <taxon>Alphaproteobacteria</taxon>
        <taxon>Sphingomonadales</taxon>
        <taxon>Sphingomonadaceae</taxon>
        <taxon>Sphingomonas</taxon>
    </lineage>
</organism>
<protein>
    <recommendedName>
        <fullName evidence="8">EI24 domain-containing protein</fullName>
    </recommendedName>
</protein>
<keyword evidence="4 5" id="KW-0472">Membrane</keyword>
<comment type="subcellular location">
    <subcellularLocation>
        <location evidence="1">Membrane</location>
        <topology evidence="1">Multi-pass membrane protein</topology>
    </subcellularLocation>
</comment>
<dbReference type="EMBL" id="QYUM01000002">
    <property type="protein sequence ID" value="RJF94232.1"/>
    <property type="molecule type" value="Genomic_DNA"/>
</dbReference>
<evidence type="ECO:0000313" key="6">
    <source>
        <dbReference type="EMBL" id="RJF94232.1"/>
    </source>
</evidence>
<comment type="caution">
    <text evidence="6">The sequence shown here is derived from an EMBL/GenBank/DDBJ whole genome shotgun (WGS) entry which is preliminary data.</text>
</comment>
<feature type="transmembrane region" description="Helical" evidence="5">
    <location>
        <begin position="126"/>
        <end position="151"/>
    </location>
</feature>
<keyword evidence="7" id="KW-1185">Reference proteome</keyword>